<dbReference type="GO" id="GO:0019706">
    <property type="term" value="F:protein-cysteine S-palmitoyltransferase activity"/>
    <property type="evidence" value="ECO:0007669"/>
    <property type="project" value="UniProtKB-EC"/>
</dbReference>
<dbReference type="RefSeq" id="XP_029230522.1">
    <property type="nucleotide sequence ID" value="XM_029369360.1"/>
</dbReference>
<comment type="catalytic activity">
    <reaction evidence="7">
        <text>L-cysteinyl-[protein] + hexadecanoyl-CoA = S-hexadecanoyl-L-cysteinyl-[protein] + CoA</text>
        <dbReference type="Rhea" id="RHEA:36683"/>
        <dbReference type="Rhea" id="RHEA-COMP:10131"/>
        <dbReference type="Rhea" id="RHEA-COMP:11032"/>
        <dbReference type="ChEBI" id="CHEBI:29950"/>
        <dbReference type="ChEBI" id="CHEBI:57287"/>
        <dbReference type="ChEBI" id="CHEBI:57379"/>
        <dbReference type="ChEBI" id="CHEBI:74151"/>
        <dbReference type="EC" id="2.3.1.225"/>
    </reaction>
</comment>
<proteinExistence type="inferred from homology"/>
<dbReference type="EC" id="2.3.1.225" evidence="7"/>
<keyword evidence="2 7" id="KW-0808">Transferase</keyword>
<dbReference type="GO" id="GO:0016020">
    <property type="term" value="C:membrane"/>
    <property type="evidence" value="ECO:0007669"/>
    <property type="project" value="UniProtKB-SubCell"/>
</dbReference>
<feature type="domain" description="Palmitoyltransferase DHHC" evidence="8">
    <location>
        <begin position="124"/>
        <end position="298"/>
    </location>
</feature>
<dbReference type="OrthoDB" id="331948at2759"/>
<reference evidence="9 10" key="1">
    <citation type="journal article" date="2018" name="BMC Genomics">
        <title>Genomic comparison of Trypanosoma conorhini and Trypanosoma rangeli to Trypanosoma cruzi strains of high and low virulence.</title>
        <authorList>
            <person name="Bradwell K.R."/>
            <person name="Koparde V.N."/>
            <person name="Matveyev A.V."/>
            <person name="Serrano M.G."/>
            <person name="Alves J.M."/>
            <person name="Parikh H."/>
            <person name="Huang B."/>
            <person name="Lee V."/>
            <person name="Espinosa-Alvarez O."/>
            <person name="Ortiz P.A."/>
            <person name="Costa-Martins A.G."/>
            <person name="Teixeira M.M."/>
            <person name="Buck G.A."/>
        </authorList>
    </citation>
    <scope>NUCLEOTIDE SEQUENCE [LARGE SCALE GENOMIC DNA]</scope>
    <source>
        <strain evidence="9 10">025E</strain>
    </source>
</reference>
<keyword evidence="4 7" id="KW-1133">Transmembrane helix</keyword>
<keyword evidence="10" id="KW-1185">Reference proteome</keyword>
<protein>
    <recommendedName>
        <fullName evidence="7">Palmitoyltransferase</fullName>
        <ecNumber evidence="7">2.3.1.225</ecNumber>
    </recommendedName>
</protein>
<evidence type="ECO:0000256" key="5">
    <source>
        <dbReference type="ARBA" id="ARBA00023136"/>
    </source>
</evidence>
<feature type="transmembrane region" description="Helical" evidence="7">
    <location>
        <begin position="12"/>
        <end position="33"/>
    </location>
</feature>
<gene>
    <name evidence="9" type="ORF">Tco025E_02434</name>
</gene>
<evidence type="ECO:0000259" key="8">
    <source>
        <dbReference type="Pfam" id="PF01529"/>
    </source>
</evidence>
<dbReference type="PANTHER" id="PTHR12246">
    <property type="entry name" value="PALMITOYLTRANSFERASE ZDHHC16"/>
    <property type="match status" value="1"/>
</dbReference>
<evidence type="ECO:0000256" key="4">
    <source>
        <dbReference type="ARBA" id="ARBA00022989"/>
    </source>
</evidence>
<evidence type="ECO:0000256" key="1">
    <source>
        <dbReference type="ARBA" id="ARBA00004141"/>
    </source>
</evidence>
<evidence type="ECO:0000313" key="9">
    <source>
        <dbReference type="EMBL" id="RNF24675.1"/>
    </source>
</evidence>
<dbReference type="Proteomes" id="UP000284403">
    <property type="component" value="Unassembled WGS sequence"/>
</dbReference>
<dbReference type="AlphaFoldDB" id="A0A3R7LAU6"/>
<keyword evidence="5 7" id="KW-0472">Membrane</keyword>
<dbReference type="Pfam" id="PF01529">
    <property type="entry name" value="DHHC"/>
    <property type="match status" value="1"/>
</dbReference>
<name>A0A3R7LAU6_9TRYP</name>
<keyword evidence="3 7" id="KW-0812">Transmembrane</keyword>
<comment type="similarity">
    <text evidence="7">Belongs to the DHHC palmitoyltransferase family.</text>
</comment>
<dbReference type="GeneID" id="40316045"/>
<evidence type="ECO:0000256" key="7">
    <source>
        <dbReference type="RuleBase" id="RU079119"/>
    </source>
</evidence>
<keyword evidence="6 7" id="KW-0012">Acyltransferase</keyword>
<dbReference type="EMBL" id="MKKU01000096">
    <property type="protein sequence ID" value="RNF24675.1"/>
    <property type="molecule type" value="Genomic_DNA"/>
</dbReference>
<dbReference type="InterPro" id="IPR039859">
    <property type="entry name" value="PFA4/ZDH16/20/ERF2-like"/>
</dbReference>
<evidence type="ECO:0000256" key="3">
    <source>
        <dbReference type="ARBA" id="ARBA00022692"/>
    </source>
</evidence>
<organism evidence="9 10">
    <name type="scientific">Trypanosoma conorhini</name>
    <dbReference type="NCBI Taxonomy" id="83891"/>
    <lineage>
        <taxon>Eukaryota</taxon>
        <taxon>Discoba</taxon>
        <taxon>Euglenozoa</taxon>
        <taxon>Kinetoplastea</taxon>
        <taxon>Metakinetoplastina</taxon>
        <taxon>Trypanosomatida</taxon>
        <taxon>Trypanosomatidae</taxon>
        <taxon>Trypanosoma</taxon>
    </lineage>
</organism>
<comment type="domain">
    <text evidence="7">The DHHC domain is required for palmitoyltransferase activity.</text>
</comment>
<evidence type="ECO:0000256" key="6">
    <source>
        <dbReference type="ARBA" id="ARBA00023315"/>
    </source>
</evidence>
<evidence type="ECO:0000313" key="10">
    <source>
        <dbReference type="Proteomes" id="UP000284403"/>
    </source>
</evidence>
<accession>A0A3R7LAU6</accession>
<feature type="transmembrane region" description="Helical" evidence="7">
    <location>
        <begin position="263"/>
        <end position="283"/>
    </location>
</feature>
<comment type="caution">
    <text evidence="9">The sequence shown here is derived from an EMBL/GenBank/DDBJ whole genome shotgun (WGS) entry which is preliminary data.</text>
</comment>
<dbReference type="PROSITE" id="PS50216">
    <property type="entry name" value="DHHC"/>
    <property type="match status" value="1"/>
</dbReference>
<comment type="subcellular location">
    <subcellularLocation>
        <location evidence="1">Membrane</location>
        <topology evidence="1">Multi-pass membrane protein</topology>
    </subcellularLocation>
</comment>
<feature type="transmembrane region" description="Helical" evidence="7">
    <location>
        <begin position="74"/>
        <end position="94"/>
    </location>
</feature>
<feature type="transmembrane region" description="Helical" evidence="7">
    <location>
        <begin position="169"/>
        <end position="197"/>
    </location>
</feature>
<evidence type="ECO:0000256" key="2">
    <source>
        <dbReference type="ARBA" id="ARBA00022679"/>
    </source>
</evidence>
<dbReference type="InterPro" id="IPR001594">
    <property type="entry name" value="Palmitoyltrfase_DHHC"/>
</dbReference>
<sequence length="459" mass="50946">MRLPGHSGADVIIIITLFLVTSYSVHSYCVFLFPRALYALGLAFLQPFRKGVARPISSSPLHLQHLLNVSTKDWILFGVSVFFFLLTLWSYLAAAFTDAGRVPQAFGQHAPRSASLALRVSGALNLCPVCATYKPQRAHHCSRCRRCVLKYDHHCPWLGRCVGFFNYKLYLLVVLYTFLFSLWVVALLLLAISLYIVEHYRTVGSRVLHRDLGTSRSWPDGICWTGPLMVGGRNHYQMHSGFRTASSSSISLDNSFDVCPPFLGVYVCLLEAITFLVLTGLLLRKHFWLARHNLTTLDLVIYQHQLEEGISYGRPLNIFDIGVKGCLHQVFGDGDERGEHVHRNFLVRWFFRLLPFPAYPKQAELYSDSPLGNNAVDNLSGGTPFTAVSRTTFSVPSYGTLKEPSPACDAATRNSSGVAADISRRGEYRSYPVQFPGHTGSLIGLSFPTTSSAAGAGSV</sequence>